<dbReference type="EMBL" id="DS469598">
    <property type="protein sequence ID" value="EDO40003.1"/>
    <property type="molecule type" value="Genomic_DNA"/>
</dbReference>
<evidence type="ECO:0000256" key="4">
    <source>
        <dbReference type="ARBA" id="ARBA00022989"/>
    </source>
</evidence>
<protein>
    <recommendedName>
        <fullName evidence="8">G-protein coupled receptors family 1 profile domain-containing protein</fullName>
    </recommendedName>
</protein>
<dbReference type="AlphaFoldDB" id="A7S8K2"/>
<keyword evidence="4 7" id="KW-1133">Transmembrane helix</keyword>
<dbReference type="InterPro" id="IPR000276">
    <property type="entry name" value="GPCR_Rhodpsn"/>
</dbReference>
<keyword evidence="3 7" id="KW-0812">Transmembrane</keyword>
<name>A7S8K2_NEMVE</name>
<keyword evidence="10" id="KW-1185">Reference proteome</keyword>
<reference evidence="9 10" key="1">
    <citation type="journal article" date="2007" name="Science">
        <title>Sea anemone genome reveals ancestral eumetazoan gene repertoire and genomic organization.</title>
        <authorList>
            <person name="Putnam N.H."/>
            <person name="Srivastava M."/>
            <person name="Hellsten U."/>
            <person name="Dirks B."/>
            <person name="Chapman J."/>
            <person name="Salamov A."/>
            <person name="Terry A."/>
            <person name="Shapiro H."/>
            <person name="Lindquist E."/>
            <person name="Kapitonov V.V."/>
            <person name="Jurka J."/>
            <person name="Genikhovich G."/>
            <person name="Grigoriev I.V."/>
            <person name="Lucas S.M."/>
            <person name="Steele R.E."/>
            <person name="Finnerty J.R."/>
            <person name="Technau U."/>
            <person name="Martindale M.Q."/>
            <person name="Rokhsar D.S."/>
        </authorList>
    </citation>
    <scope>NUCLEOTIDE SEQUENCE [LARGE SCALE GENOMIC DNA]</scope>
    <source>
        <strain evidence="10">CH2 X CH6</strain>
    </source>
</reference>
<dbReference type="GO" id="GO:0032870">
    <property type="term" value="P:cellular response to hormone stimulus"/>
    <property type="evidence" value="ECO:0000318"/>
    <property type="project" value="GO_Central"/>
</dbReference>
<gene>
    <name evidence="9" type="ORF">NEMVEDRAFT_v1g208444</name>
</gene>
<organism evidence="9 10">
    <name type="scientific">Nematostella vectensis</name>
    <name type="common">Starlet sea anemone</name>
    <dbReference type="NCBI Taxonomy" id="45351"/>
    <lineage>
        <taxon>Eukaryota</taxon>
        <taxon>Metazoa</taxon>
        <taxon>Cnidaria</taxon>
        <taxon>Anthozoa</taxon>
        <taxon>Hexacorallia</taxon>
        <taxon>Actiniaria</taxon>
        <taxon>Edwardsiidae</taxon>
        <taxon>Nematostella</taxon>
    </lineage>
</organism>
<dbReference type="Proteomes" id="UP000001593">
    <property type="component" value="Unassembled WGS sequence"/>
</dbReference>
<evidence type="ECO:0000256" key="3">
    <source>
        <dbReference type="ARBA" id="ARBA00022692"/>
    </source>
</evidence>
<evidence type="ECO:0000313" key="10">
    <source>
        <dbReference type="Proteomes" id="UP000001593"/>
    </source>
</evidence>
<evidence type="ECO:0000313" key="9">
    <source>
        <dbReference type="EMBL" id="EDO40003.1"/>
    </source>
</evidence>
<dbReference type="PhylomeDB" id="A7S8K2"/>
<dbReference type="SUPFAM" id="SSF81321">
    <property type="entry name" value="Family A G protein-coupled receptor-like"/>
    <property type="match status" value="1"/>
</dbReference>
<evidence type="ECO:0000256" key="2">
    <source>
        <dbReference type="ARBA" id="ARBA00022475"/>
    </source>
</evidence>
<dbReference type="GO" id="GO:0005886">
    <property type="term" value="C:plasma membrane"/>
    <property type="evidence" value="ECO:0000318"/>
    <property type="project" value="GO_Central"/>
</dbReference>
<dbReference type="Gene3D" id="1.20.1070.10">
    <property type="entry name" value="Rhodopsin 7-helix transmembrane proteins"/>
    <property type="match status" value="1"/>
</dbReference>
<dbReference type="InParanoid" id="A7S8K2"/>
<evidence type="ECO:0000256" key="5">
    <source>
        <dbReference type="ARBA" id="ARBA00023136"/>
    </source>
</evidence>
<dbReference type="InterPro" id="IPR017452">
    <property type="entry name" value="GPCR_Rhodpsn_7TM"/>
</dbReference>
<keyword evidence="2" id="KW-1003">Cell membrane</keyword>
<proteinExistence type="predicted"/>
<sequence>MEKDTNCRSNDSLMTTRKVYAFIPIGTETRSVLFAIYCLYFVLGVLGNASLLAVLQKVQRLERARPQRALRRTLTMTFMCSLAVCGILSSCYAFFILGLQLFVNLLASDWACRAIRFTTYSTQAVVYFNILVITIEKFYAVFHPTKLYPSLFVKKILVGSWVGAIAVCGVLQAGVERVDEDLGPTQYTYTCRHVIDTWTVRAPLIATAVLFYFLPLICITVLLVRTARFLKRRRQQDCSVSQAAKATEFYQFYIVRNVYSVLAYANCLTIPAISFASNTQFRQVLRQIFREK</sequence>
<dbReference type="GO" id="GO:0007186">
    <property type="term" value="P:G protein-coupled receptor signaling pathway"/>
    <property type="evidence" value="ECO:0000318"/>
    <property type="project" value="GO_Central"/>
</dbReference>
<dbReference type="PRINTS" id="PR00237">
    <property type="entry name" value="GPCRRHODOPSN"/>
</dbReference>
<accession>A7S8K2</accession>
<feature type="transmembrane region" description="Helical" evidence="7">
    <location>
        <begin position="156"/>
        <end position="175"/>
    </location>
</feature>
<evidence type="ECO:0000256" key="7">
    <source>
        <dbReference type="SAM" id="Phobius"/>
    </source>
</evidence>
<dbReference type="Pfam" id="PF00001">
    <property type="entry name" value="7tm_1"/>
    <property type="match status" value="1"/>
</dbReference>
<evidence type="ECO:0000256" key="1">
    <source>
        <dbReference type="ARBA" id="ARBA00004651"/>
    </source>
</evidence>
<dbReference type="PROSITE" id="PS50262">
    <property type="entry name" value="G_PROTEIN_RECEP_F1_2"/>
    <property type="match status" value="1"/>
</dbReference>
<keyword evidence="5 7" id="KW-0472">Membrane</keyword>
<feature type="transmembrane region" description="Helical" evidence="7">
    <location>
        <begin position="204"/>
        <end position="224"/>
    </location>
</feature>
<dbReference type="CDD" id="cd00637">
    <property type="entry name" value="7tm_classA_rhodopsin-like"/>
    <property type="match status" value="1"/>
</dbReference>
<dbReference type="PANTHER" id="PTHR24241:SF76">
    <property type="entry name" value="NEUROPEPTIDE SIFAMIDE RECEPTOR"/>
    <property type="match status" value="1"/>
</dbReference>
<dbReference type="HOGENOM" id="CLU_954110_0_0_1"/>
<comment type="subcellular location">
    <subcellularLocation>
        <location evidence="1">Cell membrane</location>
        <topology evidence="1">Multi-pass membrane protein</topology>
    </subcellularLocation>
</comment>
<feature type="transmembrane region" description="Helical" evidence="7">
    <location>
        <begin position="34"/>
        <end position="55"/>
    </location>
</feature>
<feature type="domain" description="G-protein coupled receptors family 1 profile" evidence="8">
    <location>
        <begin position="47"/>
        <end position="292"/>
    </location>
</feature>
<keyword evidence="6" id="KW-0675">Receptor</keyword>
<dbReference type="GO" id="GO:0004930">
    <property type="term" value="F:G protein-coupled receptor activity"/>
    <property type="evidence" value="ECO:0000318"/>
    <property type="project" value="GO_Central"/>
</dbReference>
<dbReference type="PANTHER" id="PTHR24241">
    <property type="entry name" value="NEUROPEPTIDE RECEPTOR-RELATED G-PROTEIN COUPLED RECEPTOR"/>
    <property type="match status" value="1"/>
</dbReference>
<feature type="transmembrane region" description="Helical" evidence="7">
    <location>
        <begin position="114"/>
        <end position="135"/>
    </location>
</feature>
<feature type="transmembrane region" description="Helical" evidence="7">
    <location>
        <begin position="76"/>
        <end position="102"/>
    </location>
</feature>
<evidence type="ECO:0000259" key="8">
    <source>
        <dbReference type="PROSITE" id="PS50262"/>
    </source>
</evidence>
<evidence type="ECO:0000256" key="6">
    <source>
        <dbReference type="ARBA" id="ARBA00023170"/>
    </source>
</evidence>